<gene>
    <name evidence="9" type="ordered locus">Clole_3276</name>
</gene>
<dbReference type="PANTHER" id="PTHR43731">
    <property type="entry name" value="RHOMBOID PROTEASE"/>
    <property type="match status" value="1"/>
</dbReference>
<feature type="transmembrane region" description="Helical" evidence="7">
    <location>
        <begin position="269"/>
        <end position="287"/>
    </location>
</feature>
<keyword evidence="5 7" id="KW-1133">Transmembrane helix</keyword>
<feature type="domain" description="Peptidase S54 rhomboid" evidence="8">
    <location>
        <begin position="228"/>
        <end position="362"/>
    </location>
</feature>
<proteinExistence type="inferred from homology"/>
<evidence type="ECO:0000256" key="7">
    <source>
        <dbReference type="SAM" id="Phobius"/>
    </source>
</evidence>
<dbReference type="SUPFAM" id="SSF48452">
    <property type="entry name" value="TPR-like"/>
    <property type="match status" value="1"/>
</dbReference>
<dbReference type="InterPro" id="IPR022764">
    <property type="entry name" value="Peptidase_S54_rhomboid_dom"/>
</dbReference>
<dbReference type="Pfam" id="PF14559">
    <property type="entry name" value="TPR_19"/>
    <property type="match status" value="1"/>
</dbReference>
<feature type="transmembrane region" description="Helical" evidence="7">
    <location>
        <begin position="344"/>
        <end position="362"/>
    </location>
</feature>
<sequence length="518" mass="58539">MEQTFIEKLIKRLIVMQDYILVPNEEGRVIIDPSVNVLLKQDSQCITYIQIIDGDNSSIDIINERLEQKDGTLLRMGEQTRIFAYSLFVFSNGIDEEKLKLIEESQRNHETEPKAFKSFVVDTSSKEVKKLFNRPSTDRGLLKLITYVVEKDSAEAYDQVPIETLVLDKKKDYQITYQVKKPILTYGLIAINILVYLALVLYERTSGISYGQLIIQFGAKVNNLILEGEYWRFITPIFLHGSLMHLLVNCYSLYIIGSLVERLYGRGRFITSYLIAGILGNLCSFLFVPGPSVGASGAIFGLMGILLYFGLERPLQFKVYFGSSIITTILINLVYGFSSTGIDNFAHLGGLIGGFLAIGILSNVKKKHWYFNKLLYVIVLSVLTVGGIAYGLNNSESKIIRNMNTLDKLEDMEKWDEVEKIAKDILDMDSRYEDNQIIALWSLIRAQGIQGKYDEAIPYCNQLIALSPADGHYMLGIIYYDQGELQMAKEELSAAEAAGADAEQIQQLLSIIQQYENQ</sequence>
<keyword evidence="4" id="KW-0378">Hydrolase</keyword>
<evidence type="ECO:0000256" key="4">
    <source>
        <dbReference type="ARBA" id="ARBA00022801"/>
    </source>
</evidence>
<dbReference type="PANTHER" id="PTHR43731:SF14">
    <property type="entry name" value="PRESENILIN-ASSOCIATED RHOMBOID-LIKE PROTEIN, MITOCHONDRIAL"/>
    <property type="match status" value="1"/>
</dbReference>
<organism evidence="9 10">
    <name type="scientific">Cellulosilyticum lentocellum (strain ATCC 49066 / DSM 5427 / NCIMB 11756 / RHM5)</name>
    <name type="common">Clostridium lentocellum</name>
    <dbReference type="NCBI Taxonomy" id="642492"/>
    <lineage>
        <taxon>Bacteria</taxon>
        <taxon>Bacillati</taxon>
        <taxon>Bacillota</taxon>
        <taxon>Clostridia</taxon>
        <taxon>Lachnospirales</taxon>
        <taxon>Cellulosilyticaceae</taxon>
        <taxon>Cellulosilyticum</taxon>
    </lineage>
</organism>
<keyword evidence="3 7" id="KW-0812">Transmembrane</keyword>
<feature type="transmembrane region" description="Helical" evidence="7">
    <location>
        <begin position="374"/>
        <end position="392"/>
    </location>
</feature>
<feature type="transmembrane region" description="Helical" evidence="7">
    <location>
        <begin position="293"/>
        <end position="311"/>
    </location>
</feature>
<evidence type="ECO:0000256" key="5">
    <source>
        <dbReference type="ARBA" id="ARBA00022989"/>
    </source>
</evidence>
<dbReference type="RefSeq" id="WP_013658246.1">
    <property type="nucleotide sequence ID" value="NC_015275.1"/>
</dbReference>
<evidence type="ECO:0000313" key="10">
    <source>
        <dbReference type="Proteomes" id="UP000008467"/>
    </source>
</evidence>
<dbReference type="GO" id="GO:0016020">
    <property type="term" value="C:membrane"/>
    <property type="evidence" value="ECO:0007669"/>
    <property type="project" value="UniProtKB-SubCell"/>
</dbReference>
<keyword evidence="10" id="KW-1185">Reference proteome</keyword>
<evidence type="ECO:0000256" key="6">
    <source>
        <dbReference type="ARBA" id="ARBA00023136"/>
    </source>
</evidence>
<keyword evidence="6 7" id="KW-0472">Membrane</keyword>
<dbReference type="Gene3D" id="1.25.40.10">
    <property type="entry name" value="Tetratricopeptide repeat domain"/>
    <property type="match status" value="1"/>
</dbReference>
<comment type="subcellular location">
    <subcellularLocation>
        <location evidence="1">Membrane</location>
        <topology evidence="1">Multi-pass membrane protein</topology>
    </subcellularLocation>
</comment>
<comment type="similarity">
    <text evidence="2">Belongs to the peptidase S54 family.</text>
</comment>
<evidence type="ECO:0000256" key="1">
    <source>
        <dbReference type="ARBA" id="ARBA00004141"/>
    </source>
</evidence>
<dbReference type="HOGENOM" id="CLU_040141_0_0_9"/>
<dbReference type="InterPro" id="IPR011990">
    <property type="entry name" value="TPR-like_helical_dom_sf"/>
</dbReference>
<dbReference type="Proteomes" id="UP000008467">
    <property type="component" value="Chromosome"/>
</dbReference>
<accession>F2JQI4</accession>
<evidence type="ECO:0000313" key="9">
    <source>
        <dbReference type="EMBL" id="ADZ84968.1"/>
    </source>
</evidence>
<dbReference type="KEGG" id="cle:Clole_3276"/>
<dbReference type="InterPro" id="IPR050925">
    <property type="entry name" value="Rhomboid_protease_S54"/>
</dbReference>
<feature type="transmembrane region" description="Helical" evidence="7">
    <location>
        <begin position="183"/>
        <end position="202"/>
    </location>
</feature>
<reference evidence="9 10" key="1">
    <citation type="journal article" date="2011" name="J. Bacteriol.">
        <title>Complete genome sequence of the cellulose-degrading bacterium Cellulosilyticum lentocellum.</title>
        <authorList>
            <consortium name="US DOE Joint Genome Institute"/>
            <person name="Miller D.A."/>
            <person name="Suen G."/>
            <person name="Bruce D."/>
            <person name="Copeland A."/>
            <person name="Cheng J.F."/>
            <person name="Detter C."/>
            <person name="Goodwin L.A."/>
            <person name="Han C.S."/>
            <person name="Hauser L.J."/>
            <person name="Land M.L."/>
            <person name="Lapidus A."/>
            <person name="Lucas S."/>
            <person name="Meincke L."/>
            <person name="Pitluck S."/>
            <person name="Tapia R."/>
            <person name="Teshima H."/>
            <person name="Woyke T."/>
            <person name="Fox B.G."/>
            <person name="Angert E.R."/>
            <person name="Currie C.R."/>
        </authorList>
    </citation>
    <scope>NUCLEOTIDE SEQUENCE [LARGE SCALE GENOMIC DNA]</scope>
    <source>
        <strain evidence="10">ATCC 49066 / DSM 5427 / NCIMB 11756 / RHM5</strain>
    </source>
</reference>
<dbReference type="STRING" id="642492.Clole_3276"/>
<protein>
    <submittedName>
        <fullName evidence="9">Peptidase S54, rhomboid domain</fullName>
    </submittedName>
</protein>
<dbReference type="GO" id="GO:0004252">
    <property type="term" value="F:serine-type endopeptidase activity"/>
    <property type="evidence" value="ECO:0007669"/>
    <property type="project" value="InterPro"/>
</dbReference>
<dbReference type="Gene3D" id="1.20.1540.10">
    <property type="entry name" value="Rhomboid-like"/>
    <property type="match status" value="1"/>
</dbReference>
<evidence type="ECO:0000256" key="3">
    <source>
        <dbReference type="ARBA" id="ARBA00022692"/>
    </source>
</evidence>
<dbReference type="eggNOG" id="COG0705">
    <property type="taxonomic scope" value="Bacteria"/>
</dbReference>
<feature type="transmembrane region" description="Helical" evidence="7">
    <location>
        <begin position="237"/>
        <end position="257"/>
    </location>
</feature>
<dbReference type="SUPFAM" id="SSF144091">
    <property type="entry name" value="Rhomboid-like"/>
    <property type="match status" value="1"/>
</dbReference>
<dbReference type="Pfam" id="PF01694">
    <property type="entry name" value="Rhomboid"/>
    <property type="match status" value="1"/>
</dbReference>
<feature type="transmembrane region" description="Helical" evidence="7">
    <location>
        <begin position="318"/>
        <end position="338"/>
    </location>
</feature>
<name>F2JQI4_CELLD</name>
<evidence type="ECO:0000259" key="8">
    <source>
        <dbReference type="Pfam" id="PF01694"/>
    </source>
</evidence>
<evidence type="ECO:0000256" key="2">
    <source>
        <dbReference type="ARBA" id="ARBA00009045"/>
    </source>
</evidence>
<dbReference type="EMBL" id="CP002582">
    <property type="protein sequence ID" value="ADZ84968.1"/>
    <property type="molecule type" value="Genomic_DNA"/>
</dbReference>
<dbReference type="AlphaFoldDB" id="F2JQI4"/>
<dbReference type="InterPro" id="IPR035952">
    <property type="entry name" value="Rhomboid-like_sf"/>
</dbReference>